<accession>A0ABX1CAN3</accession>
<dbReference type="EMBL" id="JAAVJC010000066">
    <property type="protein sequence ID" value="NJQ15326.1"/>
    <property type="molecule type" value="Genomic_DNA"/>
</dbReference>
<dbReference type="Proteomes" id="UP000727056">
    <property type="component" value="Unassembled WGS sequence"/>
</dbReference>
<protein>
    <submittedName>
        <fullName evidence="1">Uncharacterized protein</fullName>
    </submittedName>
</protein>
<evidence type="ECO:0000313" key="2">
    <source>
        <dbReference type="Proteomes" id="UP000727056"/>
    </source>
</evidence>
<reference evidence="1 2" key="1">
    <citation type="submission" date="2020-03" db="EMBL/GenBank/DDBJ databases">
        <title>Draft genome of Streptomyces sp. ventii, isolated from the Axial Seamount in the Pacific Ocean, and resequencing of the two type strains Streptomyces lonarensis strain NCL 716 and Streptomyces bohaiensis strain 11A07.</title>
        <authorList>
            <person name="Loughran R.M."/>
            <person name="Pfannmuller K.M."/>
            <person name="Wasson B.J."/>
            <person name="Deadmond M.C."/>
            <person name="Paddock B.E."/>
            <person name="Koyack M.J."/>
            <person name="Gallegos D.A."/>
            <person name="Mitchell E.A."/>
            <person name="Ushijima B."/>
            <person name="Saw J.H."/>
            <person name="Mcphail K.L."/>
            <person name="Videau P."/>
        </authorList>
    </citation>
    <scope>NUCLEOTIDE SEQUENCE [LARGE SCALE GENOMIC DNA]</scope>
    <source>
        <strain evidence="1 2">11A07</strain>
    </source>
</reference>
<sequence>MTEVEIWRLVDRATATTVGEIHVEDADFPWLTGRFTPRPGFTSFRPLFDALAERLEAEDWDGFELAHDRIDTALALHRPGAGAVPDYLLRLDGDEAAFRWADAPFPAP</sequence>
<gene>
    <name evidence="1" type="ORF">HCN52_10285</name>
</gene>
<evidence type="ECO:0000313" key="1">
    <source>
        <dbReference type="EMBL" id="NJQ15326.1"/>
    </source>
</evidence>
<organism evidence="1 2">
    <name type="scientific">Streptomyces bohaiensis</name>
    <dbReference type="NCBI Taxonomy" id="1431344"/>
    <lineage>
        <taxon>Bacteria</taxon>
        <taxon>Bacillati</taxon>
        <taxon>Actinomycetota</taxon>
        <taxon>Actinomycetes</taxon>
        <taxon>Kitasatosporales</taxon>
        <taxon>Streptomycetaceae</taxon>
        <taxon>Streptomyces</taxon>
    </lineage>
</organism>
<keyword evidence="2" id="KW-1185">Reference proteome</keyword>
<comment type="caution">
    <text evidence="1">The sequence shown here is derived from an EMBL/GenBank/DDBJ whole genome shotgun (WGS) entry which is preliminary data.</text>
</comment>
<proteinExistence type="predicted"/>
<dbReference type="RefSeq" id="WP_168088100.1">
    <property type="nucleotide sequence ID" value="NZ_BHZH01000124.1"/>
</dbReference>
<name>A0ABX1CAN3_9ACTN</name>